<dbReference type="Gene3D" id="3.40.50.720">
    <property type="entry name" value="NAD(P)-binding Rossmann-like Domain"/>
    <property type="match status" value="2"/>
</dbReference>
<sequence>MKLVFLDTKTMGNIPNLKAIERFGEVSYYETTRPEQTQERVKEADIIITNKVVVNASIIEKVPSLKLICVAATGTNNVDKAAAQKRGIPVKNVMDYSTHSVAQGTFALLLHLLNQVSYFDQYVKGGEYSKTDIFTHFGRYFCEINGKRFGILGLGNIGRQVAKIAEAFGAEVVYYSASGKNTNQPYLRLELEEFLKTCDIISIHAPLNEYTANLINDDRLRMMKKSAILLNAGRGGIVNEADLAKALDENLIAGAGIDVYEKEPVPVNNPLLQVKQKEKLALTPHVTWASIEARTLLMEKVVENIQEFLEKGK</sequence>
<evidence type="ECO:0000256" key="1">
    <source>
        <dbReference type="ARBA" id="ARBA00005854"/>
    </source>
</evidence>
<proteinExistence type="inferred from homology"/>
<dbReference type="EMBL" id="CP048222">
    <property type="protein sequence ID" value="QHT65700.1"/>
    <property type="molecule type" value="Genomic_DNA"/>
</dbReference>
<comment type="similarity">
    <text evidence="1 4">Belongs to the D-isomer specific 2-hydroxyacid dehydrogenase family.</text>
</comment>
<evidence type="ECO:0000259" key="5">
    <source>
        <dbReference type="Pfam" id="PF00389"/>
    </source>
</evidence>
<dbReference type="NCBIfam" id="NF006263">
    <property type="entry name" value="PRK08410.1"/>
    <property type="match status" value="1"/>
</dbReference>
<reference evidence="7 8" key="1">
    <citation type="submission" date="2020-01" db="EMBL/GenBank/DDBJ databases">
        <authorList>
            <person name="Kim M.K."/>
        </authorList>
    </citation>
    <scope>NUCLEOTIDE SEQUENCE [LARGE SCALE GENOMIC DNA]</scope>
    <source>
        <strain evidence="7 8">172606-1</strain>
    </source>
</reference>
<dbReference type="InterPro" id="IPR050418">
    <property type="entry name" value="D-iso_2-hydroxyacid_DH_PdxB"/>
</dbReference>
<dbReference type="SUPFAM" id="SSF51735">
    <property type="entry name" value="NAD(P)-binding Rossmann-fold domains"/>
    <property type="match status" value="1"/>
</dbReference>
<evidence type="ECO:0000256" key="3">
    <source>
        <dbReference type="ARBA" id="ARBA00023027"/>
    </source>
</evidence>
<organism evidence="7 8">
    <name type="scientific">Rhodocytophaga rosea</name>
    <dbReference type="NCBI Taxonomy" id="2704465"/>
    <lineage>
        <taxon>Bacteria</taxon>
        <taxon>Pseudomonadati</taxon>
        <taxon>Bacteroidota</taxon>
        <taxon>Cytophagia</taxon>
        <taxon>Cytophagales</taxon>
        <taxon>Rhodocytophagaceae</taxon>
        <taxon>Rhodocytophaga</taxon>
    </lineage>
</organism>
<dbReference type="PROSITE" id="PS00670">
    <property type="entry name" value="D_2_HYDROXYACID_DH_2"/>
    <property type="match status" value="1"/>
</dbReference>
<evidence type="ECO:0000256" key="2">
    <source>
        <dbReference type="ARBA" id="ARBA00023002"/>
    </source>
</evidence>
<feature type="domain" description="D-isomer specific 2-hydroxyacid dehydrogenase NAD-binding" evidence="6">
    <location>
        <begin position="106"/>
        <end position="286"/>
    </location>
</feature>
<name>A0A6C0GDC6_9BACT</name>
<evidence type="ECO:0000256" key="4">
    <source>
        <dbReference type="RuleBase" id="RU003719"/>
    </source>
</evidence>
<feature type="domain" description="D-isomer specific 2-hydroxyacid dehydrogenase catalytic" evidence="5">
    <location>
        <begin position="17"/>
        <end position="311"/>
    </location>
</feature>
<dbReference type="InterPro" id="IPR029753">
    <property type="entry name" value="D-isomer_DH_CS"/>
</dbReference>
<dbReference type="RefSeq" id="WP_162441780.1">
    <property type="nucleotide sequence ID" value="NZ_CP048222.1"/>
</dbReference>
<dbReference type="PANTHER" id="PTHR43761">
    <property type="entry name" value="D-ISOMER SPECIFIC 2-HYDROXYACID DEHYDROGENASE FAMILY PROTEIN (AFU_ORTHOLOGUE AFUA_1G13630)"/>
    <property type="match status" value="1"/>
</dbReference>
<dbReference type="Pfam" id="PF00389">
    <property type="entry name" value="2-Hacid_dh"/>
    <property type="match status" value="1"/>
</dbReference>
<keyword evidence="8" id="KW-1185">Reference proteome</keyword>
<dbReference type="KEGG" id="rhoz:GXP67_02975"/>
<dbReference type="InterPro" id="IPR036291">
    <property type="entry name" value="NAD(P)-bd_dom_sf"/>
</dbReference>
<dbReference type="InterPro" id="IPR006140">
    <property type="entry name" value="D-isomer_DH_NAD-bd"/>
</dbReference>
<dbReference type="AlphaFoldDB" id="A0A6C0GDC6"/>
<evidence type="ECO:0000313" key="7">
    <source>
        <dbReference type="EMBL" id="QHT65700.1"/>
    </source>
</evidence>
<dbReference type="Proteomes" id="UP000480178">
    <property type="component" value="Chromosome"/>
</dbReference>
<dbReference type="PROSITE" id="PS00671">
    <property type="entry name" value="D_2_HYDROXYACID_DH_3"/>
    <property type="match status" value="1"/>
</dbReference>
<protein>
    <submittedName>
        <fullName evidence="7">D-2-hydroxyacid dehydrogenase</fullName>
    </submittedName>
</protein>
<dbReference type="Pfam" id="PF02826">
    <property type="entry name" value="2-Hacid_dh_C"/>
    <property type="match status" value="1"/>
</dbReference>
<evidence type="ECO:0000259" key="6">
    <source>
        <dbReference type="Pfam" id="PF02826"/>
    </source>
</evidence>
<accession>A0A6C0GDC6</accession>
<evidence type="ECO:0000313" key="8">
    <source>
        <dbReference type="Proteomes" id="UP000480178"/>
    </source>
</evidence>
<dbReference type="CDD" id="cd12162">
    <property type="entry name" value="2-Hacid_dh_4"/>
    <property type="match status" value="1"/>
</dbReference>
<keyword evidence="2 4" id="KW-0560">Oxidoreductase</keyword>
<dbReference type="GO" id="GO:0016616">
    <property type="term" value="F:oxidoreductase activity, acting on the CH-OH group of donors, NAD or NADP as acceptor"/>
    <property type="evidence" value="ECO:0007669"/>
    <property type="project" value="InterPro"/>
</dbReference>
<dbReference type="GO" id="GO:0051287">
    <property type="term" value="F:NAD binding"/>
    <property type="evidence" value="ECO:0007669"/>
    <property type="project" value="InterPro"/>
</dbReference>
<gene>
    <name evidence="7" type="ORF">GXP67_02975</name>
</gene>
<dbReference type="SUPFAM" id="SSF52283">
    <property type="entry name" value="Formate/glycerate dehydrogenase catalytic domain-like"/>
    <property type="match status" value="1"/>
</dbReference>
<keyword evidence="3" id="KW-0520">NAD</keyword>
<dbReference type="InterPro" id="IPR006139">
    <property type="entry name" value="D-isomer_2_OHA_DH_cat_dom"/>
</dbReference>
<dbReference type="PANTHER" id="PTHR43761:SF1">
    <property type="entry name" value="D-ISOMER SPECIFIC 2-HYDROXYACID DEHYDROGENASE CATALYTIC DOMAIN-CONTAINING PROTEIN-RELATED"/>
    <property type="match status" value="1"/>
</dbReference>